<feature type="region of interest" description="Disordered" evidence="1">
    <location>
        <begin position="1"/>
        <end position="38"/>
    </location>
</feature>
<gene>
    <name evidence="2" type="ORF">IM811_014956</name>
</gene>
<evidence type="ECO:0000313" key="2">
    <source>
        <dbReference type="EMBL" id="KAF9750736.1"/>
    </source>
</evidence>
<organism evidence="2 3">
    <name type="scientific">Bionectria ochroleuca</name>
    <name type="common">Gliocladium roseum</name>
    <dbReference type="NCBI Taxonomy" id="29856"/>
    <lineage>
        <taxon>Eukaryota</taxon>
        <taxon>Fungi</taxon>
        <taxon>Dikarya</taxon>
        <taxon>Ascomycota</taxon>
        <taxon>Pezizomycotina</taxon>
        <taxon>Sordariomycetes</taxon>
        <taxon>Hypocreomycetidae</taxon>
        <taxon>Hypocreales</taxon>
        <taxon>Bionectriaceae</taxon>
        <taxon>Clonostachys</taxon>
    </lineage>
</organism>
<evidence type="ECO:0000256" key="1">
    <source>
        <dbReference type="SAM" id="MobiDB-lite"/>
    </source>
</evidence>
<comment type="caution">
    <text evidence="2">The sequence shown here is derived from an EMBL/GenBank/DDBJ whole genome shotgun (WGS) entry which is preliminary data.</text>
</comment>
<protein>
    <submittedName>
        <fullName evidence="2">Uncharacterized protein</fullName>
    </submittedName>
</protein>
<proteinExistence type="predicted"/>
<dbReference type="EMBL" id="JADCTT010000006">
    <property type="protein sequence ID" value="KAF9750736.1"/>
    <property type="molecule type" value="Genomic_DNA"/>
</dbReference>
<sequence>MPLGSGQKGTGKKNAAAMQKQSRTSTPVPPPTASLPAQEAYDPDFLNARVILFQNALSYDDLIDANMSNVTVPDSRSVDAMLAKLKDLVDVMEKRSSFYDRGMRFLADDVKNDPMITPRTTMILGSAPKIPRRTGTGIPIP</sequence>
<evidence type="ECO:0000313" key="3">
    <source>
        <dbReference type="Proteomes" id="UP000616885"/>
    </source>
</evidence>
<dbReference type="AlphaFoldDB" id="A0A8H7N7S8"/>
<accession>A0A8H7N7S8</accession>
<name>A0A8H7N7S8_BIOOC</name>
<dbReference type="Proteomes" id="UP000616885">
    <property type="component" value="Unassembled WGS sequence"/>
</dbReference>
<reference evidence="2" key="1">
    <citation type="submission" date="2020-10" db="EMBL/GenBank/DDBJ databases">
        <title>High-Quality Genome Resource of Clonostachys rosea strain S41 by Oxford Nanopore Long-Read Sequencing.</title>
        <authorList>
            <person name="Wang H."/>
        </authorList>
    </citation>
    <scope>NUCLEOTIDE SEQUENCE</scope>
    <source>
        <strain evidence="2">S41</strain>
    </source>
</reference>